<evidence type="ECO:0000256" key="2">
    <source>
        <dbReference type="ARBA" id="ARBA00022598"/>
    </source>
</evidence>
<keyword evidence="6" id="KW-0133">Cell shape</keyword>
<dbReference type="InterPro" id="IPR051046">
    <property type="entry name" value="MurCDEF_CellWall_CoF430Synth"/>
</dbReference>
<evidence type="ECO:0000256" key="1">
    <source>
        <dbReference type="ARBA" id="ARBA00022490"/>
    </source>
</evidence>
<dbReference type="Gene3D" id="3.90.190.20">
    <property type="entry name" value="Mur ligase, C-terminal domain"/>
    <property type="match status" value="1"/>
</dbReference>
<evidence type="ECO:0000313" key="14">
    <source>
        <dbReference type="EMBL" id="VAX17951.1"/>
    </source>
</evidence>
<dbReference type="PANTHER" id="PTHR43024:SF1">
    <property type="entry name" value="UDP-N-ACETYLMURAMOYL-TRIPEPTIDE--D-ALANYL-D-ALANINE LIGASE"/>
    <property type="match status" value="1"/>
</dbReference>
<feature type="domain" description="Mur ligase central" evidence="13">
    <location>
        <begin position="111"/>
        <end position="298"/>
    </location>
</feature>
<dbReference type="Gene3D" id="3.40.1390.10">
    <property type="entry name" value="MurE/MurF, N-terminal domain"/>
    <property type="match status" value="1"/>
</dbReference>
<dbReference type="Pfam" id="PF02875">
    <property type="entry name" value="Mur_ligase_C"/>
    <property type="match status" value="1"/>
</dbReference>
<feature type="domain" description="Mur ligase C-terminal" evidence="12">
    <location>
        <begin position="320"/>
        <end position="445"/>
    </location>
</feature>
<dbReference type="InterPro" id="IPR004101">
    <property type="entry name" value="Mur_ligase_C"/>
</dbReference>
<evidence type="ECO:0000256" key="9">
    <source>
        <dbReference type="ARBA" id="ARBA00023316"/>
    </source>
</evidence>
<dbReference type="InterPro" id="IPR005863">
    <property type="entry name" value="UDP-N-AcMur_synth"/>
</dbReference>
<evidence type="ECO:0000259" key="13">
    <source>
        <dbReference type="Pfam" id="PF08245"/>
    </source>
</evidence>
<keyword evidence="8" id="KW-0131">Cell cycle</keyword>
<dbReference type="InterPro" id="IPR036565">
    <property type="entry name" value="Mur-like_cat_sf"/>
</dbReference>
<dbReference type="GO" id="GO:0008360">
    <property type="term" value="P:regulation of cell shape"/>
    <property type="evidence" value="ECO:0007669"/>
    <property type="project" value="UniProtKB-KW"/>
</dbReference>
<dbReference type="HAMAP" id="MF_02019">
    <property type="entry name" value="MurF"/>
    <property type="match status" value="1"/>
</dbReference>
<organism evidence="14">
    <name type="scientific">hydrothermal vent metagenome</name>
    <dbReference type="NCBI Taxonomy" id="652676"/>
    <lineage>
        <taxon>unclassified sequences</taxon>
        <taxon>metagenomes</taxon>
        <taxon>ecological metagenomes</taxon>
    </lineage>
</organism>
<keyword evidence="4" id="KW-0547">Nucleotide-binding</keyword>
<name>A0A3B1BTV2_9ZZZZ</name>
<accession>A0A3B1BTV2</accession>
<dbReference type="SUPFAM" id="SSF53244">
    <property type="entry name" value="MurD-like peptide ligases, peptide-binding domain"/>
    <property type="match status" value="1"/>
</dbReference>
<keyword evidence="1" id="KW-0963">Cytoplasm</keyword>
<dbReference type="InterPro" id="IPR035911">
    <property type="entry name" value="MurE/MurF_N"/>
</dbReference>
<keyword evidence="7" id="KW-0573">Peptidoglycan synthesis</keyword>
<evidence type="ECO:0000259" key="12">
    <source>
        <dbReference type="Pfam" id="PF02875"/>
    </source>
</evidence>
<evidence type="ECO:0000256" key="10">
    <source>
        <dbReference type="ARBA" id="ARBA00031461"/>
    </source>
</evidence>
<evidence type="ECO:0000256" key="8">
    <source>
        <dbReference type="ARBA" id="ARBA00023306"/>
    </source>
</evidence>
<proteinExistence type="inferred from homology"/>
<evidence type="ECO:0000256" key="7">
    <source>
        <dbReference type="ARBA" id="ARBA00022984"/>
    </source>
</evidence>
<dbReference type="InterPro" id="IPR013221">
    <property type="entry name" value="Mur_ligase_cen"/>
</dbReference>
<evidence type="ECO:0000259" key="11">
    <source>
        <dbReference type="Pfam" id="PF01225"/>
    </source>
</evidence>
<dbReference type="NCBIfam" id="TIGR01143">
    <property type="entry name" value="murF"/>
    <property type="match status" value="1"/>
</dbReference>
<feature type="domain" description="Mur ligase N-terminal catalytic" evidence="11">
    <location>
        <begin position="25"/>
        <end position="98"/>
    </location>
</feature>
<dbReference type="InterPro" id="IPR036615">
    <property type="entry name" value="Mur_ligase_C_dom_sf"/>
</dbReference>
<evidence type="ECO:0000256" key="4">
    <source>
        <dbReference type="ARBA" id="ARBA00022741"/>
    </source>
</evidence>
<keyword evidence="2 14" id="KW-0436">Ligase</keyword>
<dbReference type="SUPFAM" id="SSF53623">
    <property type="entry name" value="MurD-like peptide ligases, catalytic domain"/>
    <property type="match status" value="1"/>
</dbReference>
<evidence type="ECO:0000256" key="5">
    <source>
        <dbReference type="ARBA" id="ARBA00022840"/>
    </source>
</evidence>
<keyword evidence="3" id="KW-0132">Cell division</keyword>
<dbReference type="GO" id="GO:0051301">
    <property type="term" value="P:cell division"/>
    <property type="evidence" value="ECO:0007669"/>
    <property type="project" value="UniProtKB-KW"/>
</dbReference>
<dbReference type="GO" id="GO:0071555">
    <property type="term" value="P:cell wall organization"/>
    <property type="evidence" value="ECO:0007669"/>
    <property type="project" value="UniProtKB-KW"/>
</dbReference>
<dbReference type="Pfam" id="PF01225">
    <property type="entry name" value="Mur_ligase"/>
    <property type="match status" value="1"/>
</dbReference>
<dbReference type="PANTHER" id="PTHR43024">
    <property type="entry name" value="UDP-N-ACETYLMURAMOYL-TRIPEPTIDE--D-ALANYL-D-ALANINE LIGASE"/>
    <property type="match status" value="1"/>
</dbReference>
<evidence type="ECO:0000256" key="3">
    <source>
        <dbReference type="ARBA" id="ARBA00022618"/>
    </source>
</evidence>
<dbReference type="InterPro" id="IPR000713">
    <property type="entry name" value="Mur_ligase_N"/>
</dbReference>
<keyword evidence="9" id="KW-0961">Cell wall biogenesis/degradation</keyword>
<evidence type="ECO:0000256" key="6">
    <source>
        <dbReference type="ARBA" id="ARBA00022960"/>
    </source>
</evidence>
<keyword evidence="5" id="KW-0067">ATP-binding</keyword>
<reference evidence="14" key="1">
    <citation type="submission" date="2018-06" db="EMBL/GenBank/DDBJ databases">
        <authorList>
            <person name="Zhirakovskaya E."/>
        </authorList>
    </citation>
    <scope>NUCLEOTIDE SEQUENCE</scope>
</reference>
<dbReference type="SUPFAM" id="SSF63418">
    <property type="entry name" value="MurE/MurF N-terminal domain"/>
    <property type="match status" value="1"/>
</dbReference>
<dbReference type="AlphaFoldDB" id="A0A3B1BTV2"/>
<dbReference type="Pfam" id="PF08245">
    <property type="entry name" value="Mur_ligase_M"/>
    <property type="match status" value="1"/>
</dbReference>
<dbReference type="Gene3D" id="3.40.1190.10">
    <property type="entry name" value="Mur-like, catalytic domain"/>
    <property type="match status" value="1"/>
</dbReference>
<dbReference type="GO" id="GO:0005524">
    <property type="term" value="F:ATP binding"/>
    <property type="evidence" value="ECO:0007669"/>
    <property type="project" value="UniProtKB-KW"/>
</dbReference>
<dbReference type="EMBL" id="UOGD01000088">
    <property type="protein sequence ID" value="VAX17951.1"/>
    <property type="molecule type" value="Genomic_DNA"/>
</dbReference>
<dbReference type="GO" id="GO:0047480">
    <property type="term" value="F:UDP-N-acetylmuramoyl-tripeptide-D-alanyl-D-alanine ligase activity"/>
    <property type="evidence" value="ECO:0007669"/>
    <property type="project" value="InterPro"/>
</dbReference>
<gene>
    <name evidence="14" type="ORF">MNBD_IGNAVI01-2860</name>
</gene>
<protein>
    <recommendedName>
        <fullName evidence="10">UDP-MurNAc-pentapeptide synthetase</fullName>
    </recommendedName>
</protein>
<sequence>MKITLADIFNLSGSVIYNPAEFKDVSLVSTDTRTIKKNSLFVAINGAKFDGHKFIDDAINKGASAIVISKRKLKDYDHINVPIITVPNTIKAYGELAHVWRSKLKAKVISITGSNGKTTTKEILAVLLSEKFKTEKSLANNNNHIGVPLTILSAKTSCEVLILEHGTNHFNEIKYTAEIASPDYALITNIGVSHLEYLIDQDGVYKEKSALLNSTLVNNGTIFVNNDSEIIRKNTKKVSSKVTFGFKGKCDVKGKITGYTEDGRTKLSVSYKNRNYEVTLPIYGKSNAQNVLAAIAVAQHLKLSIKQIKSGISKLKQIPGRLSVQKFDNMMLIDDTYNANPASMEASIILLKGIKSYKVKTIIIGDMFELGTHAVTYHKSLAGLITKNKIDNVMMIGKLMSNLDEELKKINTSININYFKNRIALKLFINKIDFSGQVILVKGSRGMKMEEFAEQIRNKAA</sequence>
<dbReference type="GO" id="GO:0009252">
    <property type="term" value="P:peptidoglycan biosynthetic process"/>
    <property type="evidence" value="ECO:0007669"/>
    <property type="project" value="UniProtKB-KW"/>
</dbReference>